<dbReference type="InterPro" id="IPR052498">
    <property type="entry name" value="E3_ubiq-protein_ligase_RNF138"/>
</dbReference>
<evidence type="ECO:0000256" key="5">
    <source>
        <dbReference type="ARBA" id="ARBA00039332"/>
    </source>
</evidence>
<dbReference type="RefSeq" id="XP_053531853.1">
    <property type="nucleotide sequence ID" value="XM_053675878.1"/>
</dbReference>
<keyword evidence="1" id="KW-0479">Metal-binding</keyword>
<dbReference type="GeneID" id="108257521"/>
<evidence type="ECO:0000256" key="6">
    <source>
        <dbReference type="ARBA" id="ARBA00041476"/>
    </source>
</evidence>
<evidence type="ECO:0000313" key="12">
    <source>
        <dbReference type="RefSeq" id="XP_053531853.1"/>
    </source>
</evidence>
<dbReference type="GO" id="GO:0035861">
    <property type="term" value="C:site of double-strand break"/>
    <property type="evidence" value="ECO:0007669"/>
    <property type="project" value="TreeGrafter"/>
</dbReference>
<keyword evidence="4" id="KW-0832">Ubl conjugation</keyword>
<evidence type="ECO:0000313" key="11">
    <source>
        <dbReference type="RefSeq" id="XP_017310866.1"/>
    </source>
</evidence>
<dbReference type="GO" id="GO:0008270">
    <property type="term" value="F:zinc ion binding"/>
    <property type="evidence" value="ECO:0007669"/>
    <property type="project" value="UniProtKB-KW"/>
</dbReference>
<dbReference type="PANTHER" id="PTHR46968:SF2">
    <property type="entry name" value="E3 UBIQUITIN-PROTEIN LIGASE RNF138"/>
    <property type="match status" value="1"/>
</dbReference>
<name>A0A2D0PZK4_ICTPU</name>
<dbReference type="GO" id="GO:0000724">
    <property type="term" value="P:double-strand break repair via homologous recombination"/>
    <property type="evidence" value="ECO:0007669"/>
    <property type="project" value="TreeGrafter"/>
</dbReference>
<evidence type="ECO:0000256" key="4">
    <source>
        <dbReference type="ARBA" id="ARBA00022843"/>
    </source>
</evidence>
<dbReference type="AlphaFoldDB" id="A0A2D0PZK4"/>
<dbReference type="Gene3D" id="3.30.40.10">
    <property type="entry name" value="Zinc/RING finger domain, C3HC4 (zinc finger)"/>
    <property type="match status" value="1"/>
</dbReference>
<keyword evidence="10" id="KW-1185">Reference proteome</keyword>
<proteinExistence type="predicted"/>
<protein>
    <recommendedName>
        <fullName evidence="5">E3 ubiquitin-protein ligase RNF138</fullName>
    </recommendedName>
    <alternativeName>
        <fullName evidence="7">RING finger protein 138</fullName>
    </alternativeName>
    <alternativeName>
        <fullName evidence="6">RING-type E3 ubiquitin transferase RNF138</fullName>
    </alternativeName>
</protein>
<evidence type="ECO:0000256" key="3">
    <source>
        <dbReference type="ARBA" id="ARBA00022833"/>
    </source>
</evidence>
<dbReference type="RefSeq" id="XP_017310866.1">
    <property type="nucleotide sequence ID" value="XM_017455377.3"/>
</dbReference>
<accession>A0A2D0PZK4</accession>
<dbReference type="OrthoDB" id="9049620at2759"/>
<dbReference type="PROSITE" id="PS50089">
    <property type="entry name" value="ZF_RING_2"/>
    <property type="match status" value="1"/>
</dbReference>
<dbReference type="GO" id="GO:0005634">
    <property type="term" value="C:nucleus"/>
    <property type="evidence" value="ECO:0007669"/>
    <property type="project" value="TreeGrafter"/>
</dbReference>
<reference evidence="10" key="1">
    <citation type="journal article" date="2016" name="Nat. Commun.">
        <title>The channel catfish genome sequence provides insights into the evolution of scale formation in teleosts.</title>
        <authorList>
            <person name="Liu Z."/>
            <person name="Liu S."/>
            <person name="Yao J."/>
            <person name="Bao L."/>
            <person name="Zhang J."/>
            <person name="Li Y."/>
            <person name="Jiang C."/>
            <person name="Sun L."/>
            <person name="Wang R."/>
            <person name="Zhang Y."/>
            <person name="Zhou T."/>
            <person name="Zeng Q."/>
            <person name="Fu Q."/>
            <person name="Gao S."/>
            <person name="Li N."/>
            <person name="Koren S."/>
            <person name="Jiang Y."/>
            <person name="Zimin A."/>
            <person name="Xu P."/>
            <person name="Phillippy A.M."/>
            <person name="Geng X."/>
            <person name="Song L."/>
            <person name="Sun F."/>
            <person name="Li C."/>
            <person name="Wang X."/>
            <person name="Chen A."/>
            <person name="Jin Y."/>
            <person name="Yuan Z."/>
            <person name="Yang Y."/>
            <person name="Tan S."/>
            <person name="Peatman E."/>
            <person name="Lu J."/>
            <person name="Qin Z."/>
            <person name="Dunham R."/>
            <person name="Li Z."/>
            <person name="Sonstegard T."/>
            <person name="Feng J."/>
            <person name="Danzmann R.G."/>
            <person name="Schroeder S."/>
            <person name="Scheffler B."/>
            <person name="Duke M.V."/>
            <person name="Ballard L."/>
            <person name="Kucuktas H."/>
            <person name="Kaltenboeck L."/>
            <person name="Liu H."/>
            <person name="Armbruster J."/>
            <person name="Xie Y."/>
            <person name="Kirby M.L."/>
            <person name="Tian Y."/>
            <person name="Flanagan M.E."/>
            <person name="Mu W."/>
            <person name="Waldbieser G.C."/>
        </authorList>
    </citation>
    <scope>NUCLEOTIDE SEQUENCE [LARGE SCALE GENOMIC DNA]</scope>
    <source>
        <strain evidence="10">SDA103</strain>
    </source>
</reference>
<dbReference type="Pfam" id="PF13639">
    <property type="entry name" value="zf-RING_2"/>
    <property type="match status" value="1"/>
</dbReference>
<dbReference type="KEGG" id="ipu:108257521"/>
<dbReference type="InterPro" id="IPR008598">
    <property type="entry name" value="Di19_Zn-bd"/>
</dbReference>
<keyword evidence="3" id="KW-0862">Zinc</keyword>
<feature type="domain" description="RING-type" evidence="9">
    <location>
        <begin position="9"/>
        <end position="49"/>
    </location>
</feature>
<dbReference type="InterPro" id="IPR013083">
    <property type="entry name" value="Znf_RING/FYVE/PHD"/>
</dbReference>
<reference evidence="11 12" key="2">
    <citation type="submission" date="2025-04" db="UniProtKB">
        <authorList>
            <consortium name="RefSeq"/>
        </authorList>
    </citation>
    <scope>IDENTIFICATION</scope>
    <source>
        <tissue evidence="11 12">Blood</tissue>
    </source>
</reference>
<dbReference type="GO" id="GO:0061630">
    <property type="term" value="F:ubiquitin protein ligase activity"/>
    <property type="evidence" value="ECO:0007669"/>
    <property type="project" value="TreeGrafter"/>
</dbReference>
<dbReference type="SUPFAM" id="SSF57850">
    <property type="entry name" value="RING/U-box"/>
    <property type="match status" value="1"/>
</dbReference>
<keyword evidence="2 8" id="KW-0863">Zinc-finger</keyword>
<evidence type="ECO:0000313" key="10">
    <source>
        <dbReference type="Proteomes" id="UP000221080"/>
    </source>
</evidence>
<dbReference type="Pfam" id="PF05605">
    <property type="entry name" value="zf-Di19"/>
    <property type="match status" value="1"/>
</dbReference>
<evidence type="ECO:0000256" key="7">
    <source>
        <dbReference type="ARBA" id="ARBA00041652"/>
    </source>
</evidence>
<dbReference type="PANTHER" id="PTHR46968">
    <property type="entry name" value="E3 UBIQUITIN-PROTEIN LIGASE RNF138"/>
    <property type="match status" value="1"/>
</dbReference>
<evidence type="ECO:0000259" key="9">
    <source>
        <dbReference type="PROSITE" id="PS50089"/>
    </source>
</evidence>
<dbReference type="GO" id="GO:0003697">
    <property type="term" value="F:single-stranded DNA binding"/>
    <property type="evidence" value="ECO:0007669"/>
    <property type="project" value="TreeGrafter"/>
</dbReference>
<evidence type="ECO:0000256" key="8">
    <source>
        <dbReference type="PROSITE-ProRule" id="PRU00175"/>
    </source>
</evidence>
<dbReference type="GeneTree" id="ENSGT00950000182909"/>
<evidence type="ECO:0000256" key="1">
    <source>
        <dbReference type="ARBA" id="ARBA00022723"/>
    </source>
</evidence>
<sequence length="272" mass="30032">MDLSTDEDCPVCRGALQNPSQPVPCCRKVFCQSCLRQAVLLRPWCPYCRSPINDRAALAFRSAIRRGIGLQASGASLQTTRAVGPNVQALLDRLRAASARDSQIASAPNASLPNQVAPNVAVRAVPTPRVHIQASVTSAPNPVRVQANTSPQLDFQSDDPDDMDWHVQIAQMENASHSGNIIRTYNCPYCQEGGLDDLDLRDHCNDNHLNDQRQVVCPVCVTLPHGNPTYSSRNFIGHLNLRHSYYIDDISNIYQTDDANLQDAILRSYQQT</sequence>
<dbReference type="InterPro" id="IPR001841">
    <property type="entry name" value="Znf_RING"/>
</dbReference>
<evidence type="ECO:0000256" key="2">
    <source>
        <dbReference type="ARBA" id="ARBA00022771"/>
    </source>
</evidence>
<dbReference type="GO" id="GO:0010792">
    <property type="term" value="P:DNA double-strand break processing involved in repair via single-strand annealing"/>
    <property type="evidence" value="ECO:0007669"/>
    <property type="project" value="TreeGrafter"/>
</dbReference>
<organism evidence="10 11">
    <name type="scientific">Ictalurus punctatus</name>
    <name type="common">Channel catfish</name>
    <name type="synonym">Silurus punctatus</name>
    <dbReference type="NCBI Taxonomy" id="7998"/>
    <lineage>
        <taxon>Eukaryota</taxon>
        <taxon>Metazoa</taxon>
        <taxon>Chordata</taxon>
        <taxon>Craniata</taxon>
        <taxon>Vertebrata</taxon>
        <taxon>Euteleostomi</taxon>
        <taxon>Actinopterygii</taxon>
        <taxon>Neopterygii</taxon>
        <taxon>Teleostei</taxon>
        <taxon>Ostariophysi</taxon>
        <taxon>Siluriformes</taxon>
        <taxon>Ictaluridae</taxon>
        <taxon>Ictalurus</taxon>
    </lineage>
</organism>
<dbReference type="Proteomes" id="UP000221080">
    <property type="component" value="Chromosome 25"/>
</dbReference>
<gene>
    <name evidence="11 12" type="primary">LOC108257521</name>
</gene>